<dbReference type="EMBL" id="CP036262">
    <property type="protein sequence ID" value="QDS94748.1"/>
    <property type="molecule type" value="Genomic_DNA"/>
</dbReference>
<feature type="transmembrane region" description="Helical" evidence="2">
    <location>
        <begin position="886"/>
        <end position="906"/>
    </location>
</feature>
<name>A0A517MIS6_9BACT</name>
<accession>A0A517MIS6</accession>
<proteinExistence type="predicted"/>
<dbReference type="OrthoDB" id="242611at2"/>
<feature type="transmembrane region" description="Helical" evidence="2">
    <location>
        <begin position="965"/>
        <end position="986"/>
    </location>
</feature>
<feature type="compositionally biased region" description="Acidic residues" evidence="1">
    <location>
        <begin position="257"/>
        <end position="275"/>
    </location>
</feature>
<dbReference type="KEGG" id="rml:FF011L_35290"/>
<keyword evidence="4" id="KW-1185">Reference proteome</keyword>
<feature type="transmembrane region" description="Helical" evidence="2">
    <location>
        <begin position="793"/>
        <end position="823"/>
    </location>
</feature>
<feature type="transmembrane region" description="Helical" evidence="2">
    <location>
        <begin position="616"/>
        <end position="636"/>
    </location>
</feature>
<evidence type="ECO:0000313" key="3">
    <source>
        <dbReference type="EMBL" id="QDS94748.1"/>
    </source>
</evidence>
<feature type="transmembrane region" description="Helical" evidence="2">
    <location>
        <begin position="710"/>
        <end position="730"/>
    </location>
</feature>
<evidence type="ECO:0000256" key="1">
    <source>
        <dbReference type="SAM" id="MobiDB-lite"/>
    </source>
</evidence>
<organism evidence="3 4">
    <name type="scientific">Roseimaritima multifibrata</name>
    <dbReference type="NCBI Taxonomy" id="1930274"/>
    <lineage>
        <taxon>Bacteria</taxon>
        <taxon>Pseudomonadati</taxon>
        <taxon>Planctomycetota</taxon>
        <taxon>Planctomycetia</taxon>
        <taxon>Pirellulales</taxon>
        <taxon>Pirellulaceae</taxon>
        <taxon>Roseimaritima</taxon>
    </lineage>
</organism>
<dbReference type="Proteomes" id="UP000320672">
    <property type="component" value="Chromosome"/>
</dbReference>
<feature type="transmembrane region" description="Helical" evidence="2">
    <location>
        <begin position="679"/>
        <end position="698"/>
    </location>
</feature>
<evidence type="ECO:0000313" key="4">
    <source>
        <dbReference type="Proteomes" id="UP000320672"/>
    </source>
</evidence>
<reference evidence="3 4" key="1">
    <citation type="submission" date="2019-02" db="EMBL/GenBank/DDBJ databases">
        <title>Deep-cultivation of Planctomycetes and their phenomic and genomic characterization uncovers novel biology.</title>
        <authorList>
            <person name="Wiegand S."/>
            <person name="Jogler M."/>
            <person name="Boedeker C."/>
            <person name="Pinto D."/>
            <person name="Vollmers J."/>
            <person name="Rivas-Marin E."/>
            <person name="Kohn T."/>
            <person name="Peeters S.H."/>
            <person name="Heuer A."/>
            <person name="Rast P."/>
            <person name="Oberbeckmann S."/>
            <person name="Bunk B."/>
            <person name="Jeske O."/>
            <person name="Meyerdierks A."/>
            <person name="Storesund J.E."/>
            <person name="Kallscheuer N."/>
            <person name="Luecker S."/>
            <person name="Lage O.M."/>
            <person name="Pohl T."/>
            <person name="Merkel B.J."/>
            <person name="Hornburger P."/>
            <person name="Mueller R.-W."/>
            <person name="Bruemmer F."/>
            <person name="Labrenz M."/>
            <person name="Spormann A.M."/>
            <person name="Op den Camp H."/>
            <person name="Overmann J."/>
            <person name="Amann R."/>
            <person name="Jetten M.S.M."/>
            <person name="Mascher T."/>
            <person name="Medema M.H."/>
            <person name="Devos D.P."/>
            <person name="Kaster A.-K."/>
            <person name="Ovreas L."/>
            <person name="Rohde M."/>
            <person name="Galperin M.Y."/>
            <person name="Jogler C."/>
        </authorList>
    </citation>
    <scope>NUCLEOTIDE SEQUENCE [LARGE SCALE GENOMIC DNA]</scope>
    <source>
        <strain evidence="3 4">FF011L</strain>
    </source>
</reference>
<protein>
    <submittedName>
        <fullName evidence="3">Uncharacterized protein</fullName>
    </submittedName>
</protein>
<feature type="transmembrane region" description="Helical" evidence="2">
    <location>
        <begin position="7"/>
        <end position="32"/>
    </location>
</feature>
<feature type="transmembrane region" description="Helical" evidence="2">
    <location>
        <begin position="763"/>
        <end position="781"/>
    </location>
</feature>
<evidence type="ECO:0000256" key="2">
    <source>
        <dbReference type="SAM" id="Phobius"/>
    </source>
</evidence>
<sequence>MQENRSIFGTLSALIGTGAAVTLLSLFGIAAVPQAEPAKVDDKEPKLPATVTEYPAVDGSISYSSDMWDDPFRNADFAINEVEQINKPSKIRDTINSKLGDNGKIMHLVVSVPQGKTASEIEERSRRRHSLELALANHGFAMPFANRMTFRKAKVKYYFETPEVKSVESENRISYCRDLAVPTKLYRHIDQKHFILVTWILESDLGRRPLDTIRQILKDVAPKKVEHQELASLGILGPYWSNTLADILVEAKSYSEMTDEDSAGTPDSESDDENDVGCSSTVDEEDSDRVTSDFYANWCQGMMLCNYACTASDESIGLTRGQTEIKIGGSKLRLFHTIGSDERLIQAIQHELEIRGVWPSSKRSGRMVLFAEQSSLRYVKDLRSQFSTSGGHNPVFIPYLRGIADRHHDRSSVQDYLDRSMSRLALRRDTESERSEPVKLIGILGSNWDDKNLILEKAREAFPVATFFTLELDARYSRPDVVQHGRNLIIASHYGLRVDGRPDIFGEVSSIPRFRDQYQTSGFVGASILCKAFLDDRLKSDEFTLTYGDVHQDLFDIVGRRKVGGKVPTSPAFLKPSVFEVGRGGPVQLQSNASLGHSYLPLRQPAAIPSIHQRPWMPVIVLVALMMIAVAFNTIAGYSSEADDLREGLTTGIGQTIKAMKSMFTGSTYTSEPAIWSQLIAVVIGIAILCVMVMSSFADESEPILFSEGISIWPSIVGLYFVIAFSLASLRDLFSNQTKKEVDENEVPFTYASVRKRRQFDFGACKLAGVIVVGFYLISFFESGFIPPPARDFIVAWLGSIILFIATTCILLVTCRCLIYALYARKLIRRFEDKVEQDSPKQLAERCRSTMLLSIESSRNLVAPAILSLMFLAARSRYWDAWGLDLSWYILIGVPIATCLIAAVIVRLTAVSLRNKSLDYLRSERFHHLLGERRSRDDDAEFMGHAIDEISRLQLGPYGPITKDYILGAAAILVAVAISGPVRSLVEKLLVFLH</sequence>
<gene>
    <name evidence="3" type="ORF">FF011L_35290</name>
</gene>
<keyword evidence="2" id="KW-1133">Transmembrane helix</keyword>
<keyword evidence="2" id="KW-0812">Transmembrane</keyword>
<dbReference type="AlphaFoldDB" id="A0A517MIS6"/>
<dbReference type="RefSeq" id="WP_145352716.1">
    <property type="nucleotide sequence ID" value="NZ_CP036262.1"/>
</dbReference>
<feature type="region of interest" description="Disordered" evidence="1">
    <location>
        <begin position="256"/>
        <end position="285"/>
    </location>
</feature>
<feature type="transmembrane region" description="Helical" evidence="2">
    <location>
        <begin position="858"/>
        <end position="874"/>
    </location>
</feature>
<keyword evidence="2" id="KW-0472">Membrane</keyword>